<name>A0A387G0B1_9HYPH</name>
<keyword evidence="2" id="KW-1185">Reference proteome</keyword>
<dbReference type="RefSeq" id="WP_120706742.1">
    <property type="nucleotide sequence ID" value="NZ_CP032695.1"/>
</dbReference>
<dbReference type="KEGG" id="rjg:CCGE525_23295"/>
<evidence type="ECO:0008006" key="3">
    <source>
        <dbReference type="Google" id="ProtNLM"/>
    </source>
</evidence>
<dbReference type="Proteomes" id="UP000282195">
    <property type="component" value="Plasmid pRCCGE525c"/>
</dbReference>
<dbReference type="EMBL" id="CP032695">
    <property type="protein sequence ID" value="AYG61804.1"/>
    <property type="molecule type" value="Genomic_DNA"/>
</dbReference>
<proteinExistence type="predicted"/>
<dbReference type="OrthoDB" id="7510721at2"/>
<organism evidence="1 2">
    <name type="scientific">Rhizobium jaguaris</name>
    <dbReference type="NCBI Taxonomy" id="1312183"/>
    <lineage>
        <taxon>Bacteria</taxon>
        <taxon>Pseudomonadati</taxon>
        <taxon>Pseudomonadota</taxon>
        <taxon>Alphaproteobacteria</taxon>
        <taxon>Hyphomicrobiales</taxon>
        <taxon>Rhizobiaceae</taxon>
        <taxon>Rhizobium/Agrobacterium group</taxon>
        <taxon>Rhizobium</taxon>
    </lineage>
</organism>
<sequence length="95" mass="10114">MDDLNVNIDGSIVLDRDVRFFGSIAGTLTVPSGRKFELHGDIGHDLVVEKGASAIIRGTVHGTIINKGGDVLLSGIAAQIDDLDPAKPTQKNIHW</sequence>
<accession>A0A387G0B1</accession>
<evidence type="ECO:0000313" key="2">
    <source>
        <dbReference type="Proteomes" id="UP000282195"/>
    </source>
</evidence>
<protein>
    <recommendedName>
        <fullName evidence="3">Polymer-forming cytoskeletal protein</fullName>
    </recommendedName>
</protein>
<dbReference type="AlphaFoldDB" id="A0A387G0B1"/>
<reference evidence="1 2" key="1">
    <citation type="submission" date="2018-10" db="EMBL/GenBank/DDBJ databases">
        <title>Rhizobium etli, R. leguminosarum and a new Rhizobium genospecies from Phaseolus dumosus.</title>
        <authorList>
            <person name="Ramirez-Puebla S.T."/>
            <person name="Rogel-Hernandez M.A."/>
            <person name="Guerrero G."/>
            <person name="Ormeno-Orrillo E."/>
            <person name="Martinez-Romero J.C."/>
            <person name="Negrete-Yankelevich S."/>
            <person name="Martinez-Romero E."/>
        </authorList>
    </citation>
    <scope>NUCLEOTIDE SEQUENCE [LARGE SCALE GENOMIC DNA]</scope>
    <source>
        <strain evidence="1 2">CCGE525</strain>
        <plasmid evidence="2">prccge525c</plasmid>
    </source>
</reference>
<evidence type="ECO:0000313" key="1">
    <source>
        <dbReference type="EMBL" id="AYG61804.1"/>
    </source>
</evidence>
<keyword evidence="1" id="KW-0614">Plasmid</keyword>
<gene>
    <name evidence="1" type="ORF">CCGE525_23295</name>
</gene>
<geneLocation type="plasmid" evidence="2">
    <name>prccge525c</name>
</geneLocation>